<dbReference type="RefSeq" id="WP_249334511.1">
    <property type="nucleotide sequence ID" value="NZ_JACRSY010000058.1"/>
</dbReference>
<dbReference type="SUPFAM" id="SSF88659">
    <property type="entry name" value="Sigma3 and sigma4 domains of RNA polymerase sigma factors"/>
    <property type="match status" value="1"/>
</dbReference>
<dbReference type="InterPro" id="IPR013324">
    <property type="entry name" value="RNA_pol_sigma_r3/r4-like"/>
</dbReference>
<dbReference type="AlphaFoldDB" id="A0A926IFB4"/>
<organism evidence="1 2">
    <name type="scientific">Zhenhengia yiwuensis</name>
    <dbReference type="NCBI Taxonomy" id="2763666"/>
    <lineage>
        <taxon>Bacteria</taxon>
        <taxon>Bacillati</taxon>
        <taxon>Bacillota</taxon>
        <taxon>Clostridia</taxon>
        <taxon>Lachnospirales</taxon>
        <taxon>Lachnospiraceae</taxon>
        <taxon>Zhenhengia</taxon>
    </lineage>
</organism>
<name>A0A926IFB4_9FIRM</name>
<dbReference type="InterPro" id="IPR036388">
    <property type="entry name" value="WH-like_DNA-bd_sf"/>
</dbReference>
<protein>
    <submittedName>
        <fullName evidence="1">Helix-turn-helix domain-containing protein</fullName>
    </submittedName>
</protein>
<sequence length="170" mass="20229">MKNKYLQETIECLENYKEYRAKLESKKEFLKKLKSEREHNDREVGIKSSTYDEVPAKTNKVTSIVEKIAIKNIQMELDLEEEIDSLQFYLKRIDLSLLDIKKEWRDVLELKHIEGYTWDYVTRKMGLSESTCRRYGEKGIKALADKIKGDESYIDLPLFKYIYIDKVEQA</sequence>
<dbReference type="EMBL" id="JACRSY010000058">
    <property type="protein sequence ID" value="MBC8581542.1"/>
    <property type="molecule type" value="Genomic_DNA"/>
</dbReference>
<keyword evidence="2" id="KW-1185">Reference proteome</keyword>
<dbReference type="Gene3D" id="1.10.10.10">
    <property type="entry name" value="Winged helix-like DNA-binding domain superfamily/Winged helix DNA-binding domain"/>
    <property type="match status" value="1"/>
</dbReference>
<reference evidence="1" key="1">
    <citation type="submission" date="2020-08" db="EMBL/GenBank/DDBJ databases">
        <title>Genome public.</title>
        <authorList>
            <person name="Liu C."/>
            <person name="Sun Q."/>
        </authorList>
    </citation>
    <scope>NUCLEOTIDE SEQUENCE</scope>
    <source>
        <strain evidence="1">NSJ-12</strain>
    </source>
</reference>
<comment type="caution">
    <text evidence="1">The sequence shown here is derived from an EMBL/GenBank/DDBJ whole genome shotgun (WGS) entry which is preliminary data.</text>
</comment>
<dbReference type="Proteomes" id="UP000655830">
    <property type="component" value="Unassembled WGS sequence"/>
</dbReference>
<proteinExistence type="predicted"/>
<gene>
    <name evidence="1" type="ORF">H8718_18830</name>
</gene>
<evidence type="ECO:0000313" key="2">
    <source>
        <dbReference type="Proteomes" id="UP000655830"/>
    </source>
</evidence>
<accession>A0A926IFB4</accession>
<evidence type="ECO:0000313" key="1">
    <source>
        <dbReference type="EMBL" id="MBC8581542.1"/>
    </source>
</evidence>